<evidence type="ECO:0000256" key="15">
    <source>
        <dbReference type="ARBA" id="ARBA00022840"/>
    </source>
</evidence>
<evidence type="ECO:0000256" key="17">
    <source>
        <dbReference type="ARBA" id="ARBA00023273"/>
    </source>
</evidence>
<keyword evidence="7" id="KW-0723">Serine/threonine-protein kinase</keyword>
<dbReference type="InterPro" id="IPR031597">
    <property type="entry name" value="KELK"/>
</dbReference>
<accession>A0A7K7XPK5</accession>
<dbReference type="CDD" id="cd00132">
    <property type="entry name" value="CRIB"/>
    <property type="match status" value="1"/>
</dbReference>
<dbReference type="FunFam" id="1.10.510.10:FF:000014">
    <property type="entry name" value="Non-specific serine/threonine protein kinase"/>
    <property type="match status" value="1"/>
</dbReference>
<comment type="subcellular location">
    <subcellularLocation>
        <location evidence="3">Cell projection</location>
        <location evidence="3">Lamellipodium</location>
    </subcellularLocation>
    <subcellularLocation>
        <location evidence="2">Cytoplasm</location>
    </subcellularLocation>
</comment>
<dbReference type="InterPro" id="IPR000095">
    <property type="entry name" value="CRIB_dom"/>
</dbReference>
<dbReference type="InterPro" id="IPR001180">
    <property type="entry name" value="CNH_dom"/>
</dbReference>
<evidence type="ECO:0000256" key="22">
    <source>
        <dbReference type="PROSITE-ProRule" id="PRU10141"/>
    </source>
</evidence>
<keyword evidence="6" id="KW-0963">Cytoplasm</keyword>
<keyword evidence="14" id="KW-0862">Zinc</keyword>
<dbReference type="FunFam" id="2.30.29.30:FF:000032">
    <property type="entry name" value="Non-specific serine/threonine protein kinase"/>
    <property type="match status" value="1"/>
</dbReference>
<evidence type="ECO:0000256" key="2">
    <source>
        <dbReference type="ARBA" id="ARBA00004496"/>
    </source>
</evidence>
<feature type="binding site" evidence="22">
    <location>
        <position position="47"/>
    </location>
    <ligand>
        <name>ATP</name>
        <dbReference type="ChEBI" id="CHEBI:30616"/>
    </ligand>
</feature>
<feature type="domain" description="Phorbol-ester/DAG-type" evidence="27">
    <location>
        <begin position="952"/>
        <end position="1002"/>
    </location>
</feature>
<dbReference type="PROSITE" id="PS50081">
    <property type="entry name" value="ZF_DAG_PE_2"/>
    <property type="match status" value="1"/>
</dbReference>
<feature type="compositionally biased region" description="Low complexity" evidence="24">
    <location>
        <begin position="1636"/>
        <end position="1647"/>
    </location>
</feature>
<evidence type="ECO:0000256" key="14">
    <source>
        <dbReference type="ARBA" id="ARBA00022833"/>
    </source>
</evidence>
<dbReference type="PROSITE" id="PS00107">
    <property type="entry name" value="PROTEIN_KINASE_ATP"/>
    <property type="match status" value="1"/>
</dbReference>
<keyword evidence="32" id="KW-1185">Reference proteome</keyword>
<dbReference type="GO" id="GO:0005524">
    <property type="term" value="F:ATP binding"/>
    <property type="evidence" value="ECO:0007669"/>
    <property type="project" value="UniProtKB-UniRule"/>
</dbReference>
<protein>
    <recommendedName>
        <fullName evidence="20">Serine/threonine-protein kinase MRCK alpha</fullName>
        <ecNumber evidence="5">2.7.11.1</ecNumber>
    </recommendedName>
    <alternativeName>
        <fullName evidence="21">CDC42-binding protein kinase alpha</fullName>
    </alternativeName>
</protein>
<keyword evidence="10" id="KW-0479">Metal-binding</keyword>
<dbReference type="InterPro" id="IPR017441">
    <property type="entry name" value="Protein_kinase_ATP_BS"/>
</dbReference>
<dbReference type="Proteomes" id="UP000586926">
    <property type="component" value="Unassembled WGS sequence"/>
</dbReference>
<keyword evidence="17" id="KW-0966">Cell projection</keyword>
<evidence type="ECO:0000256" key="6">
    <source>
        <dbReference type="ARBA" id="ARBA00022490"/>
    </source>
</evidence>
<dbReference type="PROSITE" id="PS50003">
    <property type="entry name" value="PH_DOMAIN"/>
    <property type="match status" value="1"/>
</dbReference>
<comment type="catalytic activity">
    <reaction evidence="19">
        <text>L-seryl-[protein] + ATP = O-phospho-L-seryl-[protein] + ADP + H(+)</text>
        <dbReference type="Rhea" id="RHEA:17989"/>
        <dbReference type="Rhea" id="RHEA-COMP:9863"/>
        <dbReference type="Rhea" id="RHEA-COMP:11604"/>
        <dbReference type="ChEBI" id="CHEBI:15378"/>
        <dbReference type="ChEBI" id="CHEBI:29999"/>
        <dbReference type="ChEBI" id="CHEBI:30616"/>
        <dbReference type="ChEBI" id="CHEBI:83421"/>
        <dbReference type="ChEBI" id="CHEBI:456216"/>
        <dbReference type="EC" id="2.7.11.1"/>
    </reaction>
</comment>
<dbReference type="GO" id="GO:0008270">
    <property type="term" value="F:zinc ion binding"/>
    <property type="evidence" value="ECO:0007669"/>
    <property type="project" value="UniProtKB-KW"/>
</dbReference>
<dbReference type="GO" id="GO:0030027">
    <property type="term" value="C:lamellipodium"/>
    <property type="evidence" value="ECO:0007669"/>
    <property type="project" value="UniProtKB-SubCell"/>
</dbReference>
<feature type="compositionally biased region" description="Basic and acidic residues" evidence="24">
    <location>
        <begin position="1622"/>
        <end position="1635"/>
    </location>
</feature>
<dbReference type="InterPro" id="IPR002219">
    <property type="entry name" value="PKC_DAG/PE"/>
</dbReference>
<feature type="compositionally biased region" description="Low complexity" evidence="24">
    <location>
        <begin position="1565"/>
        <end position="1580"/>
    </location>
</feature>
<dbReference type="InterPro" id="IPR011993">
    <property type="entry name" value="PH-like_dom_sf"/>
</dbReference>
<feature type="compositionally biased region" description="Basic and acidic residues" evidence="24">
    <location>
        <begin position="492"/>
        <end position="511"/>
    </location>
</feature>
<dbReference type="InterPro" id="IPR000961">
    <property type="entry name" value="AGC-kinase_C"/>
</dbReference>
<dbReference type="GO" id="GO:0042641">
    <property type="term" value="C:actomyosin"/>
    <property type="evidence" value="ECO:0007669"/>
    <property type="project" value="TreeGrafter"/>
</dbReference>
<dbReference type="SMART" id="SM00036">
    <property type="entry name" value="CNH"/>
    <property type="match status" value="1"/>
</dbReference>
<dbReference type="SMART" id="SM00220">
    <property type="entry name" value="S_TKc"/>
    <property type="match status" value="1"/>
</dbReference>
<sequence length="1672" mass="189651">AKPFTSKVKQMRLHKEDFEILKVIGRGAFGEVAVVKLKNADKVFAMKILNKWEMLKRAETACFREERDVLVNGDNQWITTLHYAFQDENYLYLVMDYYVGGDLLTLLSKFEDRLPEDMARFYLAEMVIAIDSVHQLHYVHRDIKPDNILMDMNGHIRLADFGSCLKLMEDGTVQSSVAVGTPDYISPEILQAMEDGKGKYGPECDWWSLGVCMYEMLYGETPFYAESLVETYGKIMNHKERFQFPAQVTDVSESAKDLIRRLICSREHRLGQNGIEDFKNHPFFAGIDWDNIRNCEAPYIPEVSSPTDTSNFDVDDDCLKNSETMPPPSHTAFSGHHLPFVGFTYTSSCVLSDRSCLRLTAGPPSMDLDASIQRTLEDSLATEAYERRIRRLEQEKLELSRKLQESTQTVQALQYSTVDGPITASKDLEIKSLKEEIEKLKKQVTESGQLEQQLEEASTARRELDDASRQIKAFEKQVKTLKQEREDLNKELAESSDRLKSQAKELKDAHSQRKLAMQEFSEMNERLTDLHSQKQKLARQLRDKEEEMEVVMQKVESLRQELRRTERLKKELEVQAEAAAAEASKDRKLRERSEQYSKQLESEVEGLKQKQVGRSPGVSSIEHQQEITKLKADLEKKSVFYEEELSKREMMHANEIKSLKKELWDAERQQLALKKEIMVLKDKLEKTRRENQSEREEFETEFKQKYEREKILLTEENKKLTNELDKLTAMFERLSMNNRQLEEEMRDLADKKESVAHWEAQITEIIQWVSDEKDARGYLQALASKMTEELEALRNSSLGARATDMPWKMRRFAKLDMSARLELQSALDAEIRAKQAIQDELNKVKASCISTECKLQESEKKNMELLADIERLKKETEELRSEKGVKHQDSQNSFLAFLNAPTSALDQFERSPSCIPANKGRRVTDHPPRSIHTPTMRTAYIGSGLSAPKPKAHQFVVKSFNTPTKCNQCTSLMVGLIRQGCTCEVCGFSCHVTCADKAPAVCPIPPEQTKGPLGIDPQKGIGTAYEGHVRVPKPAGVKKGWQRALAVICDFKLFLYDVAEGKASQPSVVVSQVIDMRDEEFSVSSVLASDVIHANRKDIPCIFRVTASQLSASSNKCSILILADGENEKSKWVGVLNELHRILKKNKLKDRSVYVPKEAYDSTLPLIKTTQSAAIIDHERIALGNEEGLFVVHVTKDEIIRVGDNKKVHQIELIPSEQLIAVISGRNRHVRLFPMAALDGRETEFYKLAETKGCQSIVSGHVRHGALTCLCVAMKRQVLCYELNQSKTRHKKIKEIQVQGNVQWMSIFSDRLCVGYQSGFLKYPLHGEGSPYSLLHPDDHTLSFISQQPTDAICAVEISNKEYLLCFSSVGVYVDCQGRRSRQQELMWPATPSSCCYNAPYLSVYSENAIDIFDVNSMEWIQTIPLKKVRPLNTEGSLNLLGLETVRLIYFKNKKAEGDELVVPETSDNSRKQMVRNINNKRRYSFRVPEEERMQQRRSMLRDPEMRNKLISNPTNFNHIAHMGPGDGIQILKDLPMNLRPQESRTVFSGSVSIPSITKSRPEPGRSMSASSGLAARSSAQNGSALRREFSGGSYGAKRQPMASPSDGSLSSGGLDQGSDAPTRDYEREDSDSPRHSTASNSSNLSSPPSPVSPHKTKSLSLESSDHVSWDS</sequence>
<feature type="region of interest" description="Disordered" evidence="24">
    <location>
        <begin position="492"/>
        <end position="512"/>
    </location>
</feature>
<dbReference type="InterPro" id="IPR011009">
    <property type="entry name" value="Kinase-like_dom_sf"/>
</dbReference>
<feature type="region of interest" description="Disordered" evidence="24">
    <location>
        <begin position="1546"/>
        <end position="1672"/>
    </location>
</feature>
<evidence type="ECO:0000256" key="7">
    <source>
        <dbReference type="ARBA" id="ARBA00022527"/>
    </source>
</evidence>
<comment type="cofactor">
    <cofactor evidence="1">
        <name>Mg(2+)</name>
        <dbReference type="ChEBI" id="CHEBI:18420"/>
    </cofactor>
</comment>
<organism evidence="31 32">
    <name type="scientific">Mohoua ochrocephala</name>
    <dbReference type="NCBI Taxonomy" id="874463"/>
    <lineage>
        <taxon>Eukaryota</taxon>
        <taxon>Metazoa</taxon>
        <taxon>Chordata</taxon>
        <taxon>Craniata</taxon>
        <taxon>Vertebrata</taxon>
        <taxon>Euteleostomi</taxon>
        <taxon>Archelosauria</taxon>
        <taxon>Archosauria</taxon>
        <taxon>Dinosauria</taxon>
        <taxon>Saurischia</taxon>
        <taxon>Theropoda</taxon>
        <taxon>Coelurosauria</taxon>
        <taxon>Aves</taxon>
        <taxon>Neognathae</taxon>
        <taxon>Neoaves</taxon>
        <taxon>Telluraves</taxon>
        <taxon>Australaves</taxon>
        <taxon>Passeriformes</taxon>
        <taxon>Meliphagoidea</taxon>
        <taxon>Acanthizidae</taxon>
        <taxon>Mohoua</taxon>
    </lineage>
</organism>
<evidence type="ECO:0000259" key="25">
    <source>
        <dbReference type="PROSITE" id="PS50003"/>
    </source>
</evidence>
<evidence type="ECO:0000259" key="30">
    <source>
        <dbReference type="PROSITE" id="PS51285"/>
    </source>
</evidence>
<dbReference type="SMART" id="SM00133">
    <property type="entry name" value="S_TK_X"/>
    <property type="match status" value="1"/>
</dbReference>
<evidence type="ECO:0000259" key="29">
    <source>
        <dbReference type="PROSITE" id="PS50219"/>
    </source>
</evidence>
<dbReference type="Gene3D" id="1.20.5.340">
    <property type="match status" value="1"/>
</dbReference>
<evidence type="ECO:0000256" key="12">
    <source>
        <dbReference type="ARBA" id="ARBA00022771"/>
    </source>
</evidence>
<dbReference type="Pfam" id="PF00780">
    <property type="entry name" value="CNH"/>
    <property type="match status" value="1"/>
</dbReference>
<evidence type="ECO:0000256" key="20">
    <source>
        <dbReference type="ARBA" id="ARBA00073692"/>
    </source>
</evidence>
<evidence type="ECO:0000256" key="16">
    <source>
        <dbReference type="ARBA" id="ARBA00023054"/>
    </source>
</evidence>
<dbReference type="SMART" id="SM00285">
    <property type="entry name" value="PBD"/>
    <property type="match status" value="1"/>
</dbReference>
<dbReference type="PANTHER" id="PTHR22988:SF31">
    <property type="entry name" value="SERINE_THREONINE-PROTEIN KINASE MRCK ALPHA"/>
    <property type="match status" value="1"/>
</dbReference>
<evidence type="ECO:0000256" key="24">
    <source>
        <dbReference type="SAM" id="MobiDB-lite"/>
    </source>
</evidence>
<dbReference type="Gene3D" id="3.30.200.20">
    <property type="entry name" value="Phosphorylase Kinase, domain 1"/>
    <property type="match status" value="1"/>
</dbReference>
<feature type="non-terminal residue" evidence="31">
    <location>
        <position position="1672"/>
    </location>
</feature>
<dbReference type="GO" id="GO:0004674">
    <property type="term" value="F:protein serine/threonine kinase activity"/>
    <property type="evidence" value="ECO:0007669"/>
    <property type="project" value="UniProtKB-KW"/>
</dbReference>
<dbReference type="Pfam" id="PF00069">
    <property type="entry name" value="Pkinase"/>
    <property type="match status" value="1"/>
</dbReference>
<dbReference type="SMART" id="SM00109">
    <property type="entry name" value="C1"/>
    <property type="match status" value="1"/>
</dbReference>
<dbReference type="Gene3D" id="1.10.510.10">
    <property type="entry name" value="Transferase(Phosphotransferase) domain 1"/>
    <property type="match status" value="1"/>
</dbReference>
<feature type="domain" description="CRIB" evidence="28">
    <location>
        <begin position="1511"/>
        <end position="1524"/>
    </location>
</feature>
<dbReference type="InterPro" id="IPR014930">
    <property type="entry name" value="Myotonic_dystrophy_kinase_coil"/>
</dbReference>
<feature type="region of interest" description="Disordered" evidence="24">
    <location>
        <begin position="444"/>
        <end position="463"/>
    </location>
</feature>
<feature type="domain" description="PH" evidence="25">
    <location>
        <begin position="1022"/>
        <end position="1141"/>
    </location>
</feature>
<dbReference type="FunFam" id="1.20.5.340:FF:000010">
    <property type="entry name" value="Non-specific serine/threonine protein kinase"/>
    <property type="match status" value="1"/>
</dbReference>
<dbReference type="PROSITE" id="PS51285">
    <property type="entry name" value="AGC_KINASE_CTER"/>
    <property type="match status" value="1"/>
</dbReference>
<evidence type="ECO:0000256" key="9">
    <source>
        <dbReference type="ARBA" id="ARBA00022679"/>
    </source>
</evidence>
<reference evidence="31 32" key="1">
    <citation type="submission" date="2019-09" db="EMBL/GenBank/DDBJ databases">
        <title>Bird 10,000 Genomes (B10K) Project - Family phase.</title>
        <authorList>
            <person name="Zhang G."/>
        </authorList>
    </citation>
    <scope>NUCLEOTIDE SEQUENCE [LARGE SCALE GENOMIC DNA]</scope>
    <source>
        <strain evidence="31">B10K-DU-030-22</strain>
        <tissue evidence="31">Blood</tissue>
    </source>
</reference>
<evidence type="ECO:0000256" key="11">
    <source>
        <dbReference type="ARBA" id="ARBA00022741"/>
    </source>
</evidence>
<gene>
    <name evidence="31" type="primary">Cdc42bpa</name>
    <name evidence="31" type="ORF">MOHOCH_R10974</name>
</gene>
<evidence type="ECO:0000256" key="19">
    <source>
        <dbReference type="ARBA" id="ARBA00048679"/>
    </source>
</evidence>
<dbReference type="Pfam" id="PF08826">
    <property type="entry name" value="DMPK_coil"/>
    <property type="match status" value="1"/>
</dbReference>
<dbReference type="Pfam" id="PF00433">
    <property type="entry name" value="Pkinase_C"/>
    <property type="match status" value="1"/>
</dbReference>
<feature type="compositionally biased region" description="Basic and acidic residues" evidence="24">
    <location>
        <begin position="583"/>
        <end position="595"/>
    </location>
</feature>
<dbReference type="InterPro" id="IPR000719">
    <property type="entry name" value="Prot_kinase_dom"/>
</dbReference>
<feature type="domain" description="Protein kinase" evidence="26">
    <location>
        <begin position="18"/>
        <end position="284"/>
    </location>
</feature>
<evidence type="ECO:0000259" key="27">
    <source>
        <dbReference type="PROSITE" id="PS50081"/>
    </source>
</evidence>
<feature type="coiled-coil region" evidence="23">
    <location>
        <begin position="855"/>
        <end position="882"/>
    </location>
</feature>
<dbReference type="SUPFAM" id="SSF50729">
    <property type="entry name" value="PH domain-like"/>
    <property type="match status" value="1"/>
</dbReference>
<dbReference type="Gene3D" id="2.30.29.30">
    <property type="entry name" value="Pleckstrin-homology domain (PH domain)/Phosphotyrosine-binding domain (PTB)"/>
    <property type="match status" value="1"/>
</dbReference>
<keyword evidence="15 22" id="KW-0067">ATP-binding</keyword>
<proteinExistence type="inferred from homology"/>
<dbReference type="PANTHER" id="PTHR22988">
    <property type="entry name" value="MYOTONIC DYSTROPHY S/T KINASE-RELATED"/>
    <property type="match status" value="1"/>
</dbReference>
<keyword evidence="13 31" id="KW-0418">Kinase</keyword>
<keyword evidence="9" id="KW-0808">Transferase</keyword>
<dbReference type="InterPro" id="IPR036322">
    <property type="entry name" value="WD40_repeat_dom_sf"/>
</dbReference>
<evidence type="ECO:0000256" key="10">
    <source>
        <dbReference type="ARBA" id="ARBA00022723"/>
    </source>
</evidence>
<dbReference type="SMART" id="SM00233">
    <property type="entry name" value="PH"/>
    <property type="match status" value="1"/>
</dbReference>
<dbReference type="SUPFAM" id="SSF50978">
    <property type="entry name" value="WD40 repeat-like"/>
    <property type="match status" value="1"/>
</dbReference>
<dbReference type="InterPro" id="IPR050839">
    <property type="entry name" value="Rho-assoc_Ser/Thr_Kinase"/>
</dbReference>
<dbReference type="GO" id="GO:0031032">
    <property type="term" value="P:actomyosin structure organization"/>
    <property type="evidence" value="ECO:0007669"/>
    <property type="project" value="TreeGrafter"/>
</dbReference>
<evidence type="ECO:0000256" key="21">
    <source>
        <dbReference type="ARBA" id="ARBA00076683"/>
    </source>
</evidence>
<feature type="region of interest" description="Disordered" evidence="24">
    <location>
        <begin position="579"/>
        <end position="624"/>
    </location>
</feature>
<dbReference type="InterPro" id="IPR046349">
    <property type="entry name" value="C1-like_sf"/>
</dbReference>
<evidence type="ECO:0000256" key="18">
    <source>
        <dbReference type="ARBA" id="ARBA00047899"/>
    </source>
</evidence>
<dbReference type="InterPro" id="IPR008271">
    <property type="entry name" value="Ser/Thr_kinase_AS"/>
</dbReference>
<dbReference type="PROSITE" id="PS50219">
    <property type="entry name" value="CNH"/>
    <property type="match status" value="1"/>
</dbReference>
<keyword evidence="16 23" id="KW-0175">Coiled coil</keyword>
<feature type="coiled-coil region" evidence="23">
    <location>
        <begin position="656"/>
        <end position="761"/>
    </location>
</feature>
<feature type="domain" description="CNH" evidence="29">
    <location>
        <begin position="1167"/>
        <end position="1439"/>
    </location>
</feature>
<dbReference type="FunFam" id="3.30.200.20:FF:001209">
    <property type="entry name" value="Serine/threonine-protein kinase MRCK beta"/>
    <property type="match status" value="1"/>
</dbReference>
<dbReference type="PROSITE" id="PS00108">
    <property type="entry name" value="PROTEIN_KINASE_ST"/>
    <property type="match status" value="1"/>
</dbReference>
<evidence type="ECO:0000256" key="1">
    <source>
        <dbReference type="ARBA" id="ARBA00001946"/>
    </source>
</evidence>
<evidence type="ECO:0000256" key="5">
    <source>
        <dbReference type="ARBA" id="ARBA00012513"/>
    </source>
</evidence>
<comment type="similarity">
    <text evidence="4">Belongs to the protein kinase superfamily. AGC Ser/Thr protein kinase family. DMPK subfamily.</text>
</comment>
<feature type="compositionally biased region" description="Low complexity" evidence="24">
    <location>
        <begin position="1604"/>
        <end position="1620"/>
    </location>
</feature>
<dbReference type="FunFam" id="3.30.60.20:FF:000005">
    <property type="entry name" value="Non-specific serine/threonine protein kinase"/>
    <property type="match status" value="1"/>
</dbReference>
<dbReference type="InterPro" id="IPR001849">
    <property type="entry name" value="PH_domain"/>
</dbReference>
<dbReference type="Gene3D" id="3.30.60.20">
    <property type="match status" value="1"/>
</dbReference>
<comment type="caution">
    <text evidence="31">The sequence shown here is derived from an EMBL/GenBank/DDBJ whole genome shotgun (WGS) entry which is preliminary data.</text>
</comment>
<feature type="compositionally biased region" description="Polar residues" evidence="24">
    <location>
        <begin position="1546"/>
        <end position="1559"/>
    </location>
</feature>
<keyword evidence="8" id="KW-0597">Phosphoprotein</keyword>
<keyword evidence="12" id="KW-0863">Zinc-finger</keyword>
<comment type="catalytic activity">
    <reaction evidence="18">
        <text>L-threonyl-[protein] + ATP = O-phospho-L-threonyl-[protein] + ADP + H(+)</text>
        <dbReference type="Rhea" id="RHEA:46608"/>
        <dbReference type="Rhea" id="RHEA-COMP:11060"/>
        <dbReference type="Rhea" id="RHEA-COMP:11605"/>
        <dbReference type="ChEBI" id="CHEBI:15378"/>
        <dbReference type="ChEBI" id="CHEBI:30013"/>
        <dbReference type="ChEBI" id="CHEBI:30616"/>
        <dbReference type="ChEBI" id="CHEBI:61977"/>
        <dbReference type="ChEBI" id="CHEBI:456216"/>
        <dbReference type="EC" id="2.7.11.1"/>
    </reaction>
</comment>
<dbReference type="Pfam" id="PF00130">
    <property type="entry name" value="C1_1"/>
    <property type="match status" value="1"/>
</dbReference>
<feature type="compositionally biased region" description="Polar residues" evidence="24">
    <location>
        <begin position="445"/>
        <end position="456"/>
    </location>
</feature>
<evidence type="ECO:0000256" key="8">
    <source>
        <dbReference type="ARBA" id="ARBA00022553"/>
    </source>
</evidence>
<dbReference type="PROSITE" id="PS50011">
    <property type="entry name" value="PROTEIN_KINASE_DOM"/>
    <property type="match status" value="1"/>
</dbReference>
<dbReference type="CDD" id="cd20864">
    <property type="entry name" value="C1_MRCKalpha"/>
    <property type="match status" value="1"/>
</dbReference>
<evidence type="ECO:0000256" key="23">
    <source>
        <dbReference type="SAM" id="Coils"/>
    </source>
</evidence>
<name>A0A7K7XPK5_9PASS</name>
<dbReference type="InterPro" id="IPR057529">
    <property type="entry name" value="MRCK/ROCK_PH"/>
</dbReference>
<keyword evidence="11 22" id="KW-0547">Nucleotide-binding</keyword>
<evidence type="ECO:0000313" key="32">
    <source>
        <dbReference type="Proteomes" id="UP000586926"/>
    </source>
</evidence>
<evidence type="ECO:0000313" key="31">
    <source>
        <dbReference type="EMBL" id="NXA67450.1"/>
    </source>
</evidence>
<feature type="non-terminal residue" evidence="31">
    <location>
        <position position="1"/>
    </location>
</feature>
<feature type="domain" description="AGC-kinase C-terminal" evidence="30">
    <location>
        <begin position="285"/>
        <end position="355"/>
    </location>
</feature>
<evidence type="ECO:0000256" key="13">
    <source>
        <dbReference type="ARBA" id="ARBA00022777"/>
    </source>
</evidence>
<dbReference type="GO" id="GO:0005737">
    <property type="term" value="C:cytoplasm"/>
    <property type="evidence" value="ECO:0007669"/>
    <property type="project" value="UniProtKB-SubCell"/>
</dbReference>
<dbReference type="EMBL" id="VZTA01021722">
    <property type="protein sequence ID" value="NXA67450.1"/>
    <property type="molecule type" value="Genomic_DNA"/>
</dbReference>
<evidence type="ECO:0000259" key="26">
    <source>
        <dbReference type="PROSITE" id="PS50011"/>
    </source>
</evidence>
<dbReference type="EC" id="2.7.11.1" evidence="5"/>
<dbReference type="Pfam" id="PF15796">
    <property type="entry name" value="KELK"/>
    <property type="match status" value="1"/>
</dbReference>
<dbReference type="Pfam" id="PF25346">
    <property type="entry name" value="PH_MRCK"/>
    <property type="match status" value="1"/>
</dbReference>
<dbReference type="PROSITE" id="PS50108">
    <property type="entry name" value="CRIB"/>
    <property type="match status" value="1"/>
</dbReference>
<dbReference type="InterPro" id="IPR017892">
    <property type="entry name" value="Pkinase_C"/>
</dbReference>
<dbReference type="CDD" id="cd01243">
    <property type="entry name" value="PH_MRCK"/>
    <property type="match status" value="1"/>
</dbReference>
<dbReference type="SUPFAM" id="SSF56112">
    <property type="entry name" value="Protein kinase-like (PK-like)"/>
    <property type="match status" value="1"/>
</dbReference>
<evidence type="ECO:0000256" key="4">
    <source>
        <dbReference type="ARBA" id="ARBA00005719"/>
    </source>
</evidence>
<evidence type="ECO:0000256" key="3">
    <source>
        <dbReference type="ARBA" id="ARBA00004510"/>
    </source>
</evidence>
<dbReference type="PROSITE" id="PS00479">
    <property type="entry name" value="ZF_DAG_PE_1"/>
    <property type="match status" value="1"/>
</dbReference>
<dbReference type="SUPFAM" id="SSF57889">
    <property type="entry name" value="Cysteine-rich domain"/>
    <property type="match status" value="1"/>
</dbReference>
<evidence type="ECO:0000259" key="28">
    <source>
        <dbReference type="PROSITE" id="PS50108"/>
    </source>
</evidence>